<name>A0A5B7DKN2_PORTR</name>
<dbReference type="GO" id="GO:0016020">
    <property type="term" value="C:membrane"/>
    <property type="evidence" value="ECO:0007669"/>
    <property type="project" value="InterPro"/>
</dbReference>
<reference evidence="2 3" key="1">
    <citation type="submission" date="2019-05" db="EMBL/GenBank/DDBJ databases">
        <title>Another draft genome of Portunus trituberculatus and its Hox gene families provides insights of decapod evolution.</title>
        <authorList>
            <person name="Jeong J.-H."/>
            <person name="Song I."/>
            <person name="Kim S."/>
            <person name="Choi T."/>
            <person name="Kim D."/>
            <person name="Ryu S."/>
            <person name="Kim W."/>
        </authorList>
    </citation>
    <scope>NUCLEOTIDE SEQUENCE [LARGE SCALE GENOMIC DNA]</scope>
    <source>
        <tissue evidence="2">Muscle</tissue>
    </source>
</reference>
<proteinExistence type="predicted"/>
<sequence length="144" mass="16319">MEERRVTKLMNDFLHIPLYYVRSLDCEFNEENGEVSTCDLVMDVTAFHRSPWKTGSGSTYLWQGGVKEDAQGSSSGGYVLATVTDMARKEAWMVTSPAPTTGPEGRCVTFAVVLMYPNRNVTVWRLQNKQHSHWNYAQSYTRAA</sequence>
<organism evidence="2 3">
    <name type="scientific">Portunus trituberculatus</name>
    <name type="common">Swimming crab</name>
    <name type="synonym">Neptunus trituberculatus</name>
    <dbReference type="NCBI Taxonomy" id="210409"/>
    <lineage>
        <taxon>Eukaryota</taxon>
        <taxon>Metazoa</taxon>
        <taxon>Ecdysozoa</taxon>
        <taxon>Arthropoda</taxon>
        <taxon>Crustacea</taxon>
        <taxon>Multicrustacea</taxon>
        <taxon>Malacostraca</taxon>
        <taxon>Eumalacostraca</taxon>
        <taxon>Eucarida</taxon>
        <taxon>Decapoda</taxon>
        <taxon>Pleocyemata</taxon>
        <taxon>Brachyura</taxon>
        <taxon>Eubrachyura</taxon>
        <taxon>Portunoidea</taxon>
        <taxon>Portunidae</taxon>
        <taxon>Portuninae</taxon>
        <taxon>Portunus</taxon>
    </lineage>
</organism>
<comment type="caution">
    <text evidence="2">The sequence shown here is derived from an EMBL/GenBank/DDBJ whole genome shotgun (WGS) entry which is preliminary data.</text>
</comment>
<keyword evidence="3" id="KW-1185">Reference proteome</keyword>
<dbReference type="AlphaFoldDB" id="A0A5B7DKN2"/>
<dbReference type="EMBL" id="VSRR010001058">
    <property type="protein sequence ID" value="MPC22172.1"/>
    <property type="molecule type" value="Genomic_DNA"/>
</dbReference>
<dbReference type="OrthoDB" id="409956at2759"/>
<accession>A0A5B7DKN2</accession>
<gene>
    <name evidence="2" type="ORF">E2C01_015180</name>
</gene>
<dbReference type="InterPro" id="IPR000998">
    <property type="entry name" value="MAM_dom"/>
</dbReference>
<feature type="domain" description="MAM" evidence="1">
    <location>
        <begin position="24"/>
        <end position="110"/>
    </location>
</feature>
<evidence type="ECO:0000313" key="2">
    <source>
        <dbReference type="EMBL" id="MPC22172.1"/>
    </source>
</evidence>
<evidence type="ECO:0000313" key="3">
    <source>
        <dbReference type="Proteomes" id="UP000324222"/>
    </source>
</evidence>
<dbReference type="Proteomes" id="UP000324222">
    <property type="component" value="Unassembled WGS sequence"/>
</dbReference>
<protein>
    <recommendedName>
        <fullName evidence="1">MAM domain-containing protein</fullName>
    </recommendedName>
</protein>
<dbReference type="PROSITE" id="PS50060">
    <property type="entry name" value="MAM_2"/>
    <property type="match status" value="1"/>
</dbReference>
<evidence type="ECO:0000259" key="1">
    <source>
        <dbReference type="PROSITE" id="PS50060"/>
    </source>
</evidence>